<evidence type="ECO:0000313" key="2">
    <source>
        <dbReference type="Proteomes" id="UP000834106"/>
    </source>
</evidence>
<dbReference type="AlphaFoldDB" id="A0AAD2AB61"/>
<reference evidence="1" key="1">
    <citation type="submission" date="2023-05" db="EMBL/GenBank/DDBJ databases">
        <authorList>
            <person name="Huff M."/>
        </authorList>
    </citation>
    <scope>NUCLEOTIDE SEQUENCE</scope>
</reference>
<organism evidence="1 2">
    <name type="scientific">Fraxinus pennsylvanica</name>
    <dbReference type="NCBI Taxonomy" id="56036"/>
    <lineage>
        <taxon>Eukaryota</taxon>
        <taxon>Viridiplantae</taxon>
        <taxon>Streptophyta</taxon>
        <taxon>Embryophyta</taxon>
        <taxon>Tracheophyta</taxon>
        <taxon>Spermatophyta</taxon>
        <taxon>Magnoliopsida</taxon>
        <taxon>eudicotyledons</taxon>
        <taxon>Gunneridae</taxon>
        <taxon>Pentapetalae</taxon>
        <taxon>asterids</taxon>
        <taxon>lamiids</taxon>
        <taxon>Lamiales</taxon>
        <taxon>Oleaceae</taxon>
        <taxon>Oleeae</taxon>
        <taxon>Fraxinus</taxon>
    </lineage>
</organism>
<evidence type="ECO:0000313" key="1">
    <source>
        <dbReference type="EMBL" id="CAI9784898.1"/>
    </source>
</evidence>
<sequence length="202" mass="23329">MLQTIARRKEDKVLLPKDSNSDRETLHKFKHNIIVSDVICKSMGSDVNTSNLMFLNSEMLNVMSSKRFKPFESNSGRFANELSAKRQFLKIKEDVERKRLYHSKVITTATSSSPCTNNIDLDKKTTTRSLDPGEKRSMSEITNVSRFTEFSTRSMMNDLSSPVNIVKDEKVWRLWFPIAKRTIQWFAGRENNSEISEHDSNV</sequence>
<protein>
    <submittedName>
        <fullName evidence="1">Uncharacterized protein</fullName>
    </submittedName>
</protein>
<keyword evidence="2" id="KW-1185">Reference proteome</keyword>
<proteinExistence type="predicted"/>
<name>A0AAD2AB61_9LAMI</name>
<dbReference type="EMBL" id="OU503056">
    <property type="protein sequence ID" value="CAI9784898.1"/>
    <property type="molecule type" value="Genomic_DNA"/>
</dbReference>
<dbReference type="Proteomes" id="UP000834106">
    <property type="component" value="Chromosome 21"/>
</dbReference>
<gene>
    <name evidence="1" type="ORF">FPE_LOCUS32328</name>
</gene>
<accession>A0AAD2AB61</accession>